<keyword evidence="5" id="KW-0808">Transferase</keyword>
<dbReference type="PANTHER" id="PTHR45436">
    <property type="entry name" value="SENSOR HISTIDINE KINASE YKOH"/>
    <property type="match status" value="1"/>
</dbReference>
<evidence type="ECO:0000256" key="3">
    <source>
        <dbReference type="ARBA" id="ARBA00012438"/>
    </source>
</evidence>
<dbReference type="OrthoDB" id="594725at2"/>
<keyword evidence="8 11" id="KW-1133">Transmembrane helix</keyword>
<evidence type="ECO:0000259" key="13">
    <source>
        <dbReference type="PROSITE" id="PS50885"/>
    </source>
</evidence>
<protein>
    <recommendedName>
        <fullName evidence="3">histidine kinase</fullName>
        <ecNumber evidence="3">2.7.13.3</ecNumber>
    </recommendedName>
</protein>
<keyword evidence="10 11" id="KW-0472">Membrane</keyword>
<dbReference type="Pfam" id="PF02518">
    <property type="entry name" value="HATPase_c"/>
    <property type="match status" value="1"/>
</dbReference>
<accession>A0A2S7IG85</accession>
<evidence type="ECO:0000256" key="9">
    <source>
        <dbReference type="ARBA" id="ARBA00023012"/>
    </source>
</evidence>
<dbReference type="FunFam" id="1.10.287.130:FF:000001">
    <property type="entry name" value="Two-component sensor histidine kinase"/>
    <property type="match status" value="1"/>
</dbReference>
<feature type="transmembrane region" description="Helical" evidence="11">
    <location>
        <begin position="7"/>
        <end position="30"/>
    </location>
</feature>
<evidence type="ECO:0000256" key="10">
    <source>
        <dbReference type="ARBA" id="ARBA00023136"/>
    </source>
</evidence>
<dbReference type="CDD" id="cd06225">
    <property type="entry name" value="HAMP"/>
    <property type="match status" value="1"/>
</dbReference>
<evidence type="ECO:0000313" key="14">
    <source>
        <dbReference type="EMBL" id="PQA54408.1"/>
    </source>
</evidence>
<feature type="transmembrane region" description="Helical" evidence="11">
    <location>
        <begin position="162"/>
        <end position="185"/>
    </location>
</feature>
<dbReference type="EMBL" id="PTRA01000006">
    <property type="protein sequence ID" value="PQA54408.1"/>
    <property type="molecule type" value="Genomic_DNA"/>
</dbReference>
<dbReference type="InterPro" id="IPR003661">
    <property type="entry name" value="HisK_dim/P_dom"/>
</dbReference>
<dbReference type="InterPro" id="IPR036097">
    <property type="entry name" value="HisK_dim/P_sf"/>
</dbReference>
<dbReference type="InterPro" id="IPR003660">
    <property type="entry name" value="HAMP_dom"/>
</dbReference>
<dbReference type="AlphaFoldDB" id="A0A2S7IG85"/>
<dbReference type="Gene3D" id="3.30.565.10">
    <property type="entry name" value="Histidine kinase-like ATPase, C-terminal domain"/>
    <property type="match status" value="1"/>
</dbReference>
<dbReference type="PANTHER" id="PTHR45436:SF15">
    <property type="entry name" value="SENSOR HISTIDINE KINASE CUSS"/>
    <property type="match status" value="1"/>
</dbReference>
<dbReference type="RefSeq" id="WP_104715532.1">
    <property type="nucleotide sequence ID" value="NZ_PTRA01000006.1"/>
</dbReference>
<evidence type="ECO:0000313" key="15">
    <source>
        <dbReference type="Proteomes" id="UP000239590"/>
    </source>
</evidence>
<reference evidence="15" key="1">
    <citation type="submission" date="2018-02" db="EMBL/GenBank/DDBJ databases">
        <title>Genome sequencing of Solimonas sp. HR-BB.</title>
        <authorList>
            <person name="Lee Y."/>
            <person name="Jeon C.O."/>
        </authorList>
    </citation>
    <scope>NUCLEOTIDE SEQUENCE [LARGE SCALE GENOMIC DNA]</scope>
    <source>
        <strain evidence="15">HR-U</strain>
    </source>
</reference>
<dbReference type="InterPro" id="IPR004358">
    <property type="entry name" value="Sig_transdc_His_kin-like_C"/>
</dbReference>
<dbReference type="SMART" id="SM00388">
    <property type="entry name" value="HisKA"/>
    <property type="match status" value="1"/>
</dbReference>
<dbReference type="InterPro" id="IPR005467">
    <property type="entry name" value="His_kinase_dom"/>
</dbReference>
<dbReference type="EC" id="2.7.13.3" evidence="3"/>
<dbReference type="Pfam" id="PF00512">
    <property type="entry name" value="HisKA"/>
    <property type="match status" value="1"/>
</dbReference>
<dbReference type="Pfam" id="PF00672">
    <property type="entry name" value="HAMP"/>
    <property type="match status" value="1"/>
</dbReference>
<keyword evidence="6 11" id="KW-0812">Transmembrane</keyword>
<dbReference type="InterPro" id="IPR036890">
    <property type="entry name" value="HATPase_C_sf"/>
</dbReference>
<dbReference type="SUPFAM" id="SSF158472">
    <property type="entry name" value="HAMP domain-like"/>
    <property type="match status" value="1"/>
</dbReference>
<dbReference type="Proteomes" id="UP000239590">
    <property type="component" value="Unassembled WGS sequence"/>
</dbReference>
<evidence type="ECO:0000256" key="4">
    <source>
        <dbReference type="ARBA" id="ARBA00022553"/>
    </source>
</evidence>
<proteinExistence type="predicted"/>
<dbReference type="InterPro" id="IPR003594">
    <property type="entry name" value="HATPase_dom"/>
</dbReference>
<dbReference type="SUPFAM" id="SSF47384">
    <property type="entry name" value="Homodimeric domain of signal transducing histidine kinase"/>
    <property type="match status" value="1"/>
</dbReference>
<dbReference type="SMART" id="SM00304">
    <property type="entry name" value="HAMP"/>
    <property type="match status" value="1"/>
</dbReference>
<evidence type="ECO:0000256" key="2">
    <source>
        <dbReference type="ARBA" id="ARBA00004141"/>
    </source>
</evidence>
<keyword evidence="15" id="KW-1185">Reference proteome</keyword>
<organism evidence="14 15">
    <name type="scientific">Siphonobacter curvatus</name>
    <dbReference type="NCBI Taxonomy" id="2094562"/>
    <lineage>
        <taxon>Bacteria</taxon>
        <taxon>Pseudomonadati</taxon>
        <taxon>Bacteroidota</taxon>
        <taxon>Cytophagia</taxon>
        <taxon>Cytophagales</taxon>
        <taxon>Cytophagaceae</taxon>
        <taxon>Siphonobacter</taxon>
    </lineage>
</organism>
<gene>
    <name evidence="14" type="ORF">C5O19_21910</name>
</gene>
<dbReference type="SUPFAM" id="SSF55874">
    <property type="entry name" value="ATPase domain of HSP90 chaperone/DNA topoisomerase II/histidine kinase"/>
    <property type="match status" value="1"/>
</dbReference>
<keyword evidence="4" id="KW-0597">Phosphoprotein</keyword>
<feature type="domain" description="Histidine kinase" evidence="12">
    <location>
        <begin position="247"/>
        <end position="466"/>
    </location>
</feature>
<comment type="subcellular location">
    <subcellularLocation>
        <location evidence="2">Membrane</location>
        <topology evidence="2">Multi-pass membrane protein</topology>
    </subcellularLocation>
</comment>
<evidence type="ECO:0000259" key="12">
    <source>
        <dbReference type="PROSITE" id="PS50109"/>
    </source>
</evidence>
<evidence type="ECO:0000256" key="8">
    <source>
        <dbReference type="ARBA" id="ARBA00022989"/>
    </source>
</evidence>
<keyword evidence="7" id="KW-0418">Kinase</keyword>
<dbReference type="SMART" id="SM00387">
    <property type="entry name" value="HATPase_c"/>
    <property type="match status" value="1"/>
</dbReference>
<name>A0A2S7IG85_9BACT</name>
<sequence>MHLRTRLSLTFVVVVSPVLLLFLANFYYYFSTSNRDYFLNIVKNRGVTMTHLMSRGESLDRSLLRWIDEGTYTSLSNRRVAIFDEQNQLLYDSGELDDKEIQEPPFTITEPLLQQITSQKVVSISDGERMGYGLLLHNSKGQRYKVVSYAIDDYGQQKMHEMITVSVATLVIAFLVVIVLSQIFARRSIKPISNMIEKIEQIKVSNLELRLPVPPDADDELSRLAVSFNQMLDRISSFEMQRSFVSNASHELRTPLTLITNQIEVSLIKPRSSEEYQNLLKSLLEDINRLNALSNGLLELAQFDVKEIQVTWATVQLDEVIYEAVASVLHKYPNYRISFATDAQDEDESLPAIAIRGEESLLQMAFMNLIENGCKFSSDHHTQITVKPHSDYVEVLFEDQGIGIAESELDYIFQPFYRATNSHAIKGNGIGLSLTEKIIKLHRGRIMVTSLLDQGTRFQVDLPSLPALNEEVKES</sequence>
<dbReference type="GO" id="GO:0000155">
    <property type="term" value="F:phosphorelay sensor kinase activity"/>
    <property type="evidence" value="ECO:0007669"/>
    <property type="project" value="InterPro"/>
</dbReference>
<evidence type="ECO:0000256" key="1">
    <source>
        <dbReference type="ARBA" id="ARBA00000085"/>
    </source>
</evidence>
<evidence type="ECO:0000256" key="11">
    <source>
        <dbReference type="SAM" id="Phobius"/>
    </source>
</evidence>
<evidence type="ECO:0000256" key="6">
    <source>
        <dbReference type="ARBA" id="ARBA00022692"/>
    </source>
</evidence>
<dbReference type="Gene3D" id="1.10.287.130">
    <property type="match status" value="1"/>
</dbReference>
<dbReference type="PRINTS" id="PR00344">
    <property type="entry name" value="BCTRLSENSOR"/>
</dbReference>
<feature type="domain" description="HAMP" evidence="13">
    <location>
        <begin position="186"/>
        <end position="240"/>
    </location>
</feature>
<evidence type="ECO:0000256" key="7">
    <source>
        <dbReference type="ARBA" id="ARBA00022777"/>
    </source>
</evidence>
<dbReference type="PROSITE" id="PS50109">
    <property type="entry name" value="HIS_KIN"/>
    <property type="match status" value="1"/>
</dbReference>
<comment type="catalytic activity">
    <reaction evidence="1">
        <text>ATP + protein L-histidine = ADP + protein N-phospho-L-histidine.</text>
        <dbReference type="EC" id="2.7.13.3"/>
    </reaction>
</comment>
<keyword evidence="9" id="KW-0902">Two-component regulatory system</keyword>
<dbReference type="Gene3D" id="6.10.340.10">
    <property type="match status" value="1"/>
</dbReference>
<dbReference type="GO" id="GO:0005886">
    <property type="term" value="C:plasma membrane"/>
    <property type="evidence" value="ECO:0007669"/>
    <property type="project" value="TreeGrafter"/>
</dbReference>
<dbReference type="InterPro" id="IPR050428">
    <property type="entry name" value="TCS_sensor_his_kinase"/>
</dbReference>
<comment type="caution">
    <text evidence="14">The sequence shown here is derived from an EMBL/GenBank/DDBJ whole genome shotgun (WGS) entry which is preliminary data.</text>
</comment>
<dbReference type="CDD" id="cd00082">
    <property type="entry name" value="HisKA"/>
    <property type="match status" value="1"/>
</dbReference>
<evidence type="ECO:0000256" key="5">
    <source>
        <dbReference type="ARBA" id="ARBA00022679"/>
    </source>
</evidence>
<dbReference type="PROSITE" id="PS50885">
    <property type="entry name" value="HAMP"/>
    <property type="match status" value="1"/>
</dbReference>